<dbReference type="OrthoDB" id="9803322at2"/>
<comment type="catalytic activity">
    <reaction evidence="8 10">
        <text>alpha-D-glucosamine 1-phosphate = D-glucosamine 6-phosphate</text>
        <dbReference type="Rhea" id="RHEA:23424"/>
        <dbReference type="ChEBI" id="CHEBI:58516"/>
        <dbReference type="ChEBI" id="CHEBI:58725"/>
        <dbReference type="EC" id="5.4.2.10"/>
    </reaction>
</comment>
<organism evidence="15 16">
    <name type="scientific">Permianibacter aggregans</name>
    <dbReference type="NCBI Taxonomy" id="1510150"/>
    <lineage>
        <taxon>Bacteria</taxon>
        <taxon>Pseudomonadati</taxon>
        <taxon>Pseudomonadota</taxon>
        <taxon>Gammaproteobacteria</taxon>
        <taxon>Pseudomonadales</taxon>
        <taxon>Pseudomonadaceae</taxon>
        <taxon>Permianibacter</taxon>
    </lineage>
</organism>
<feature type="binding site" evidence="8">
    <location>
        <position position="243"/>
    </location>
    <ligand>
        <name>Mg(2+)</name>
        <dbReference type="ChEBI" id="CHEBI:18420"/>
    </ligand>
</feature>
<comment type="function">
    <text evidence="8 10">Catalyzes the conversion of glucosamine-6-phosphate to glucosamine-1-phosphate.</text>
</comment>
<name>A0A4R6UB51_9GAMM</name>
<keyword evidence="5 8" id="KW-0413">Isomerase</keyword>
<evidence type="ECO:0000256" key="9">
    <source>
        <dbReference type="RuleBase" id="RU004326"/>
    </source>
</evidence>
<dbReference type="EMBL" id="SNYM01000027">
    <property type="protein sequence ID" value="TDQ43868.1"/>
    <property type="molecule type" value="Genomic_DNA"/>
</dbReference>
<keyword evidence="2 8" id="KW-0597">Phosphoprotein</keyword>
<dbReference type="GO" id="GO:0004615">
    <property type="term" value="F:phosphomannomutase activity"/>
    <property type="evidence" value="ECO:0007669"/>
    <property type="project" value="UniProtKB-ARBA"/>
</dbReference>
<dbReference type="InterPro" id="IPR006352">
    <property type="entry name" value="GlmM_bact"/>
</dbReference>
<reference evidence="15 16" key="1">
    <citation type="submission" date="2019-03" db="EMBL/GenBank/DDBJ databases">
        <title>Genomic Encyclopedia of Type Strains, Phase IV (KMG-IV): sequencing the most valuable type-strain genomes for metagenomic binning, comparative biology and taxonomic classification.</title>
        <authorList>
            <person name="Goeker M."/>
        </authorList>
    </citation>
    <scope>NUCLEOTIDE SEQUENCE [LARGE SCALE GENOMIC DNA]</scope>
    <source>
        <strain evidence="15 16">DSM 103792</strain>
    </source>
</reference>
<evidence type="ECO:0000256" key="2">
    <source>
        <dbReference type="ARBA" id="ARBA00022553"/>
    </source>
</evidence>
<dbReference type="GO" id="GO:0005975">
    <property type="term" value="P:carbohydrate metabolic process"/>
    <property type="evidence" value="ECO:0007669"/>
    <property type="project" value="InterPro"/>
</dbReference>
<evidence type="ECO:0000259" key="12">
    <source>
        <dbReference type="Pfam" id="PF02878"/>
    </source>
</evidence>
<keyword evidence="3 8" id="KW-0479">Metal-binding</keyword>
<dbReference type="SUPFAM" id="SSF53738">
    <property type="entry name" value="Phosphoglucomutase, first 3 domains"/>
    <property type="match status" value="3"/>
</dbReference>
<dbReference type="GO" id="GO:0008966">
    <property type="term" value="F:phosphoglucosamine mutase activity"/>
    <property type="evidence" value="ECO:0007669"/>
    <property type="project" value="UniProtKB-UniRule"/>
</dbReference>
<gene>
    <name evidence="8" type="primary">glmM</name>
    <name evidence="15" type="ORF">EV696_12727</name>
</gene>
<dbReference type="FunFam" id="3.40.120.10:FF:000002">
    <property type="entry name" value="Phosphoglucosamine mutase"/>
    <property type="match status" value="1"/>
</dbReference>
<dbReference type="GO" id="GO:0004614">
    <property type="term" value="F:phosphoglucomutase activity"/>
    <property type="evidence" value="ECO:0007669"/>
    <property type="project" value="UniProtKB-ARBA"/>
</dbReference>
<evidence type="ECO:0000259" key="13">
    <source>
        <dbReference type="Pfam" id="PF02879"/>
    </source>
</evidence>
<dbReference type="InterPro" id="IPR005841">
    <property type="entry name" value="Alpha-D-phosphohexomutase_SF"/>
</dbReference>
<evidence type="ECO:0000256" key="7">
    <source>
        <dbReference type="ARBA" id="ARBA00068193"/>
    </source>
</evidence>
<dbReference type="Pfam" id="PF00408">
    <property type="entry name" value="PGM_PMM_IV"/>
    <property type="match status" value="1"/>
</dbReference>
<dbReference type="SUPFAM" id="SSF55957">
    <property type="entry name" value="Phosphoglucomutase, C-terminal domain"/>
    <property type="match status" value="1"/>
</dbReference>
<comment type="PTM">
    <text evidence="8">Activated by phosphorylation.</text>
</comment>
<dbReference type="PANTHER" id="PTHR42946">
    <property type="entry name" value="PHOSPHOHEXOSE MUTASE"/>
    <property type="match status" value="1"/>
</dbReference>
<dbReference type="InterPro" id="IPR050060">
    <property type="entry name" value="Phosphoglucosamine_mutase"/>
</dbReference>
<dbReference type="CDD" id="cd05802">
    <property type="entry name" value="GlmM"/>
    <property type="match status" value="1"/>
</dbReference>
<dbReference type="PRINTS" id="PR00509">
    <property type="entry name" value="PGMPMM"/>
</dbReference>
<evidence type="ECO:0000256" key="10">
    <source>
        <dbReference type="RuleBase" id="RU004327"/>
    </source>
</evidence>
<feature type="binding site" evidence="8">
    <location>
        <position position="245"/>
    </location>
    <ligand>
        <name>Mg(2+)</name>
        <dbReference type="ChEBI" id="CHEBI:18420"/>
    </ligand>
</feature>
<feature type="modified residue" description="Phosphoserine" evidence="8">
    <location>
        <position position="102"/>
    </location>
</feature>
<dbReference type="InterPro" id="IPR016066">
    <property type="entry name" value="A-D-PHexomutase_CS"/>
</dbReference>
<dbReference type="Gene3D" id="3.40.120.10">
    <property type="entry name" value="Alpha-D-Glucose-1,6-Bisphosphate, subunit A, domain 3"/>
    <property type="match status" value="3"/>
</dbReference>
<dbReference type="GO" id="GO:0009252">
    <property type="term" value="P:peptidoglycan biosynthetic process"/>
    <property type="evidence" value="ECO:0007669"/>
    <property type="project" value="UniProtKB-ARBA"/>
</dbReference>
<dbReference type="Proteomes" id="UP000295375">
    <property type="component" value="Unassembled WGS sequence"/>
</dbReference>
<dbReference type="AlphaFoldDB" id="A0A4R6UB51"/>
<dbReference type="EC" id="5.4.2.10" evidence="6 8"/>
<dbReference type="HAMAP" id="MF_01554_B">
    <property type="entry name" value="GlmM_B"/>
    <property type="match status" value="1"/>
</dbReference>
<dbReference type="InterPro" id="IPR005846">
    <property type="entry name" value="A-D-PHexomutase_a/b/a-III"/>
</dbReference>
<protein>
    <recommendedName>
        <fullName evidence="7 8">Phosphoglucosamine mutase</fullName>
        <ecNumber evidence="6 8">5.4.2.10</ecNumber>
    </recommendedName>
</protein>
<evidence type="ECO:0000256" key="1">
    <source>
        <dbReference type="ARBA" id="ARBA00010231"/>
    </source>
</evidence>
<dbReference type="InterPro" id="IPR005844">
    <property type="entry name" value="A-D-PHexomutase_a/b/a-I"/>
</dbReference>
<dbReference type="RefSeq" id="WP_133593489.1">
    <property type="nucleotide sequence ID" value="NZ_CP037953.1"/>
</dbReference>
<dbReference type="FunFam" id="3.30.310.50:FF:000001">
    <property type="entry name" value="Phosphoglucosamine mutase"/>
    <property type="match status" value="1"/>
</dbReference>
<dbReference type="InterPro" id="IPR036900">
    <property type="entry name" value="A-D-PHexomutase_C_sf"/>
</dbReference>
<evidence type="ECO:0000256" key="3">
    <source>
        <dbReference type="ARBA" id="ARBA00022723"/>
    </source>
</evidence>
<keyword evidence="16" id="KW-1185">Reference proteome</keyword>
<dbReference type="Pfam" id="PF02879">
    <property type="entry name" value="PGM_PMM_II"/>
    <property type="match status" value="1"/>
</dbReference>
<comment type="caution">
    <text evidence="15">The sequence shown here is derived from an EMBL/GenBank/DDBJ whole genome shotgun (WGS) entry which is preliminary data.</text>
</comment>
<evidence type="ECO:0000313" key="16">
    <source>
        <dbReference type="Proteomes" id="UP000295375"/>
    </source>
</evidence>
<dbReference type="NCBIfam" id="TIGR01455">
    <property type="entry name" value="glmM"/>
    <property type="match status" value="1"/>
</dbReference>
<dbReference type="PROSITE" id="PS00710">
    <property type="entry name" value="PGM_PMM"/>
    <property type="match status" value="1"/>
</dbReference>
<dbReference type="InterPro" id="IPR005845">
    <property type="entry name" value="A-D-PHexomutase_a/b/a-II"/>
</dbReference>
<keyword evidence="4 8" id="KW-0460">Magnesium</keyword>
<feature type="domain" description="Alpha-D-phosphohexomutase C-terminal" evidence="11">
    <location>
        <begin position="374"/>
        <end position="441"/>
    </location>
</feature>
<evidence type="ECO:0000256" key="5">
    <source>
        <dbReference type="ARBA" id="ARBA00023235"/>
    </source>
</evidence>
<evidence type="ECO:0000259" key="14">
    <source>
        <dbReference type="Pfam" id="PF02880"/>
    </source>
</evidence>
<dbReference type="GO" id="GO:0005829">
    <property type="term" value="C:cytosol"/>
    <property type="evidence" value="ECO:0007669"/>
    <property type="project" value="TreeGrafter"/>
</dbReference>
<dbReference type="GO" id="GO:0000287">
    <property type="term" value="F:magnesium ion binding"/>
    <property type="evidence" value="ECO:0007669"/>
    <property type="project" value="UniProtKB-UniRule"/>
</dbReference>
<feature type="domain" description="Alpha-D-phosphohexomutase alpha/beta/alpha" evidence="12">
    <location>
        <begin position="5"/>
        <end position="135"/>
    </location>
</feature>
<evidence type="ECO:0000313" key="15">
    <source>
        <dbReference type="EMBL" id="TDQ43868.1"/>
    </source>
</evidence>
<feature type="domain" description="Alpha-D-phosphohexomutase alpha/beta/alpha" evidence="13">
    <location>
        <begin position="157"/>
        <end position="254"/>
    </location>
</feature>
<dbReference type="InterPro" id="IPR005843">
    <property type="entry name" value="A-D-PHexomutase_C"/>
</dbReference>
<dbReference type="Gene3D" id="3.30.310.50">
    <property type="entry name" value="Alpha-D-phosphohexomutase, C-terminal domain"/>
    <property type="match status" value="1"/>
</dbReference>
<proteinExistence type="inferred from homology"/>
<sequence length="445" mass="47179">MSKRKFFGTDGIRGKVGQYPITPEFVLKLGWAVGKVLANGAGSKVLIGKDTRISGYMFEAALEAGLSAAGVEAHLLGPMPTPAIAYLTRTLRARAGIVISASHNPFDDNGIKFFSAEGLKLPDSIELEIEAMLDQPMTSVESAKLGRAQRVMEATGRYIEFCKATVPSGLNLRGLTMVVDCAHGATYKVAPAVFEELGATVHTIGVEPNGLNINDKVGATSPKLLAAAVLEKQADIGIALDGDGDRLIMVDHKGEVVDGDEILFIMARDAKRRGHLAGGGVVGTVMSNLGLEVALKELGIDFARAKVGDRYVMELMQEKGWILGGESSGHLICLDKTTTGDGIVSALQVLAALVQNNVSLHDSKRGMHKFPQTLINVPLKAGSKPMEHDGVKQAVSAVEAELGAAGRVLLRPSGTEPLIRVMVEGRDASQVRRCAEQIAEAVRQS</sequence>
<feature type="active site" description="Phosphoserine intermediate" evidence="8">
    <location>
        <position position="102"/>
    </location>
</feature>
<dbReference type="Pfam" id="PF02878">
    <property type="entry name" value="PGM_PMM_I"/>
    <property type="match status" value="1"/>
</dbReference>
<evidence type="ECO:0000256" key="6">
    <source>
        <dbReference type="ARBA" id="ARBA00066330"/>
    </source>
</evidence>
<feature type="binding site" description="via phosphate group" evidence="8">
    <location>
        <position position="102"/>
    </location>
    <ligand>
        <name>Mg(2+)</name>
        <dbReference type="ChEBI" id="CHEBI:18420"/>
    </ligand>
</feature>
<comment type="similarity">
    <text evidence="1 8 9">Belongs to the phosphohexose mutase family.</text>
</comment>
<dbReference type="Pfam" id="PF02880">
    <property type="entry name" value="PGM_PMM_III"/>
    <property type="match status" value="1"/>
</dbReference>
<dbReference type="InterPro" id="IPR016055">
    <property type="entry name" value="A-D-PHexomutase_a/b/a-I/II/III"/>
</dbReference>
<feature type="domain" description="Alpha-D-phosphohexomutase alpha/beta/alpha" evidence="14">
    <location>
        <begin position="258"/>
        <end position="364"/>
    </location>
</feature>
<evidence type="ECO:0000256" key="4">
    <source>
        <dbReference type="ARBA" id="ARBA00022842"/>
    </source>
</evidence>
<dbReference type="NCBIfam" id="NF008139">
    <property type="entry name" value="PRK10887.1"/>
    <property type="match status" value="1"/>
</dbReference>
<comment type="cofactor">
    <cofactor evidence="8">
        <name>Mg(2+)</name>
        <dbReference type="ChEBI" id="CHEBI:18420"/>
    </cofactor>
    <text evidence="8">Binds 1 Mg(2+) ion per subunit.</text>
</comment>
<dbReference type="PANTHER" id="PTHR42946:SF1">
    <property type="entry name" value="PHOSPHOGLUCOMUTASE (ALPHA-D-GLUCOSE-1,6-BISPHOSPHATE-DEPENDENT)"/>
    <property type="match status" value="1"/>
</dbReference>
<dbReference type="FunFam" id="3.40.120.10:FF:000001">
    <property type="entry name" value="Phosphoglucosamine mutase"/>
    <property type="match status" value="1"/>
</dbReference>
<evidence type="ECO:0000256" key="8">
    <source>
        <dbReference type="HAMAP-Rule" id="MF_01554"/>
    </source>
</evidence>
<feature type="binding site" evidence="8">
    <location>
        <position position="241"/>
    </location>
    <ligand>
        <name>Mg(2+)</name>
        <dbReference type="ChEBI" id="CHEBI:18420"/>
    </ligand>
</feature>
<accession>A0A4R6UB51</accession>
<dbReference type="GO" id="GO:0006048">
    <property type="term" value="P:UDP-N-acetylglucosamine biosynthetic process"/>
    <property type="evidence" value="ECO:0007669"/>
    <property type="project" value="TreeGrafter"/>
</dbReference>
<evidence type="ECO:0000259" key="11">
    <source>
        <dbReference type="Pfam" id="PF00408"/>
    </source>
</evidence>